<comment type="function">
    <text evidence="2">Catalyzes the hydrolysis of N-formyl-L-kynurenine to L-kynurenine, the second step in the kynurenine pathway of tryptophan degradation.</text>
</comment>
<dbReference type="Gene3D" id="3.50.30.50">
    <property type="entry name" value="Putative cyclase"/>
    <property type="match status" value="1"/>
</dbReference>
<keyword evidence="9" id="KW-0823">Tryptophan catabolism</keyword>
<dbReference type="GO" id="GO:0046872">
    <property type="term" value="F:metal ion binding"/>
    <property type="evidence" value="ECO:0007669"/>
    <property type="project" value="UniProtKB-KW"/>
</dbReference>
<accession>A0A8T7M3P6</accession>
<evidence type="ECO:0000256" key="8">
    <source>
        <dbReference type="ARBA" id="ARBA00022833"/>
    </source>
</evidence>
<comment type="subunit">
    <text evidence="3">Homodimer.</text>
</comment>
<evidence type="ECO:0000313" key="14">
    <source>
        <dbReference type="Proteomes" id="UP000521676"/>
    </source>
</evidence>
<evidence type="ECO:0000313" key="13">
    <source>
        <dbReference type="EMBL" id="WJW65965.1"/>
    </source>
</evidence>
<evidence type="ECO:0000313" key="15">
    <source>
        <dbReference type="Proteomes" id="UP001431572"/>
    </source>
</evidence>
<evidence type="ECO:0000256" key="10">
    <source>
        <dbReference type="ARBA" id="ARBA00048496"/>
    </source>
</evidence>
<dbReference type="InterPro" id="IPR007325">
    <property type="entry name" value="KFase/CYL"/>
</dbReference>
<keyword evidence="8" id="KW-0862">Zinc</keyword>
<evidence type="ECO:0000256" key="11">
    <source>
        <dbReference type="ARBA" id="ARBA00060547"/>
    </source>
</evidence>
<evidence type="ECO:0000256" key="6">
    <source>
        <dbReference type="ARBA" id="ARBA00022723"/>
    </source>
</evidence>
<evidence type="ECO:0000256" key="1">
    <source>
        <dbReference type="ARBA" id="ARBA00001947"/>
    </source>
</evidence>
<dbReference type="EC" id="3.5.1.9" evidence="4"/>
<sequence length="213" mass="23748">MNFNKLYDVSVPIHPGLKVWPGDPLLEIEQADKISEGATANVSRIKMSVHTGTHLDAPVHFIEGATGIDTLPLEALVGTVLVVEINPSGAHIEATDLEKLDLPDTFERIIFKTRNSEFWNDNTYFRRDFVAINPSGAEWLLQHGVKLIGIDYLSIERFDCEDYRTHHLLLSNRVVIVEGLDLRAIEPGEYTLMALPLKIENADGAPARVLLAK</sequence>
<organism evidence="12 14">
    <name type="scientific">Candidatus Chlorohelix allophototropha</name>
    <dbReference type="NCBI Taxonomy" id="3003348"/>
    <lineage>
        <taxon>Bacteria</taxon>
        <taxon>Bacillati</taxon>
        <taxon>Chloroflexota</taxon>
        <taxon>Chloroflexia</taxon>
        <taxon>Candidatus Chloroheliales</taxon>
        <taxon>Candidatus Chloroheliaceae</taxon>
        <taxon>Candidatus Chlorohelix</taxon>
    </lineage>
</organism>
<dbReference type="FunFam" id="3.50.30.50:FF:000001">
    <property type="entry name" value="Kynurenine formamidase"/>
    <property type="match status" value="1"/>
</dbReference>
<proteinExistence type="predicted"/>
<dbReference type="AlphaFoldDB" id="A0A8T7M3P6"/>
<evidence type="ECO:0000256" key="3">
    <source>
        <dbReference type="ARBA" id="ARBA00011738"/>
    </source>
</evidence>
<dbReference type="InterPro" id="IPR037175">
    <property type="entry name" value="KFase_sf"/>
</dbReference>
<evidence type="ECO:0000256" key="7">
    <source>
        <dbReference type="ARBA" id="ARBA00022801"/>
    </source>
</evidence>
<dbReference type="Pfam" id="PF04199">
    <property type="entry name" value="Cyclase"/>
    <property type="match status" value="1"/>
</dbReference>
<dbReference type="RefSeq" id="WP_341467851.1">
    <property type="nucleotide sequence ID" value="NZ_CP128399.1"/>
</dbReference>
<comment type="cofactor">
    <cofactor evidence="1">
        <name>Zn(2+)</name>
        <dbReference type="ChEBI" id="CHEBI:29105"/>
    </cofactor>
</comment>
<keyword evidence="15" id="KW-1185">Reference proteome</keyword>
<dbReference type="SUPFAM" id="SSF102198">
    <property type="entry name" value="Putative cyclase"/>
    <property type="match status" value="1"/>
</dbReference>
<keyword evidence="7" id="KW-0378">Hydrolase</keyword>
<comment type="pathway">
    <text evidence="11">Amino-acid degradation; L-tryptophan degradation via kynurenine pathway; L-kynurenine from L-tryptophan: step 2/2.</text>
</comment>
<dbReference type="Proteomes" id="UP000521676">
    <property type="component" value="Unassembled WGS sequence"/>
</dbReference>
<evidence type="ECO:0000256" key="4">
    <source>
        <dbReference type="ARBA" id="ARBA00012930"/>
    </source>
</evidence>
<gene>
    <name evidence="12" type="ORF">HXX08_12005</name>
    <name evidence="13" type="ORF">OZ401_001745</name>
</gene>
<reference evidence="12 14" key="1">
    <citation type="submission" date="2020-06" db="EMBL/GenBank/DDBJ databases">
        <title>Anoxygenic phototrophic Chloroflexota member uses a Type I reaction center.</title>
        <authorList>
            <person name="Tsuji J.M."/>
            <person name="Shaw N.A."/>
            <person name="Nagashima S."/>
            <person name="Venkiteswaran J."/>
            <person name="Schiff S.L."/>
            <person name="Hanada S."/>
            <person name="Tank M."/>
            <person name="Neufeld J.D."/>
        </authorList>
    </citation>
    <scope>NUCLEOTIDE SEQUENCE [LARGE SCALE GENOMIC DNA]</scope>
    <source>
        <strain evidence="12">L227-S17</strain>
    </source>
</reference>
<dbReference type="Proteomes" id="UP001431572">
    <property type="component" value="Chromosome 1"/>
</dbReference>
<protein>
    <recommendedName>
        <fullName evidence="5">Kynurenine formamidase</fullName>
        <ecNumber evidence="4">3.5.1.9</ecNumber>
    </recommendedName>
</protein>
<dbReference type="GO" id="GO:0019441">
    <property type="term" value="P:L-tryptophan catabolic process to kynurenine"/>
    <property type="evidence" value="ECO:0007669"/>
    <property type="project" value="InterPro"/>
</dbReference>
<dbReference type="EMBL" id="CP128399">
    <property type="protein sequence ID" value="WJW65965.1"/>
    <property type="molecule type" value="Genomic_DNA"/>
</dbReference>
<comment type="catalytic activity">
    <reaction evidence="10">
        <text>N-formyl-L-kynurenine + H2O = L-kynurenine + formate + H(+)</text>
        <dbReference type="Rhea" id="RHEA:13009"/>
        <dbReference type="ChEBI" id="CHEBI:15377"/>
        <dbReference type="ChEBI" id="CHEBI:15378"/>
        <dbReference type="ChEBI" id="CHEBI:15740"/>
        <dbReference type="ChEBI" id="CHEBI:57959"/>
        <dbReference type="ChEBI" id="CHEBI:58629"/>
        <dbReference type="EC" id="3.5.1.9"/>
    </reaction>
</comment>
<evidence type="ECO:0000256" key="9">
    <source>
        <dbReference type="ARBA" id="ARBA00023079"/>
    </source>
</evidence>
<evidence type="ECO:0000256" key="2">
    <source>
        <dbReference type="ARBA" id="ARBA00002204"/>
    </source>
</evidence>
<dbReference type="PANTHER" id="PTHR31118:SF32">
    <property type="entry name" value="KYNURENINE FORMAMIDASE"/>
    <property type="match status" value="1"/>
</dbReference>
<evidence type="ECO:0000313" key="12">
    <source>
        <dbReference type="EMBL" id="NWJ46595.1"/>
    </source>
</evidence>
<dbReference type="EMBL" id="JACATZ010000001">
    <property type="protein sequence ID" value="NWJ46595.1"/>
    <property type="molecule type" value="Genomic_DNA"/>
</dbReference>
<keyword evidence="6" id="KW-0479">Metal-binding</keyword>
<evidence type="ECO:0000256" key="5">
    <source>
        <dbReference type="ARBA" id="ARBA00014889"/>
    </source>
</evidence>
<reference evidence="13" key="2">
    <citation type="journal article" date="2024" name="Nature">
        <title>Anoxygenic phototroph of the Chloroflexota uses a type I reaction centre.</title>
        <authorList>
            <person name="Tsuji J.M."/>
            <person name="Shaw N.A."/>
            <person name="Nagashima S."/>
            <person name="Venkiteswaran J.J."/>
            <person name="Schiff S.L."/>
            <person name="Watanabe T."/>
            <person name="Fukui M."/>
            <person name="Hanada S."/>
            <person name="Tank M."/>
            <person name="Neufeld J.D."/>
        </authorList>
    </citation>
    <scope>NUCLEOTIDE SEQUENCE</scope>
    <source>
        <strain evidence="13">L227-S17</strain>
    </source>
</reference>
<dbReference type="GO" id="GO:0004061">
    <property type="term" value="F:arylformamidase activity"/>
    <property type="evidence" value="ECO:0007669"/>
    <property type="project" value="UniProtKB-EC"/>
</dbReference>
<dbReference type="PANTHER" id="PTHR31118">
    <property type="entry name" value="CYCLASE-LIKE PROTEIN 2"/>
    <property type="match status" value="1"/>
</dbReference>
<name>A0A8T7M3P6_9CHLR</name>